<protein>
    <submittedName>
        <fullName evidence="1">Uncharacterized protein</fullName>
    </submittedName>
</protein>
<name>A0A2I3TWZ4_PANTR</name>
<accession>A0A2I3TWZ4</accession>
<dbReference type="AlphaFoldDB" id="A0A2I3TWZ4"/>
<evidence type="ECO:0000313" key="2">
    <source>
        <dbReference type="Proteomes" id="UP000002277"/>
    </source>
</evidence>
<dbReference type="EMBL" id="AACZ04019754">
    <property type="status" value="NOT_ANNOTATED_CDS"/>
    <property type="molecule type" value="Genomic_DNA"/>
</dbReference>
<dbReference type="OMA" id="QANPHWA"/>
<dbReference type="Ensembl" id="ENSPTRT00000091006.1">
    <property type="protein sequence ID" value="ENSPTRP00000093502.1"/>
    <property type="gene ID" value="ENSPTRG00000047579.1"/>
</dbReference>
<dbReference type="InParanoid" id="A0A2I3TWZ4"/>
<reference evidence="1" key="3">
    <citation type="submission" date="2025-09" db="UniProtKB">
        <authorList>
            <consortium name="Ensembl"/>
        </authorList>
    </citation>
    <scope>IDENTIFICATION</scope>
</reference>
<reference evidence="1" key="2">
    <citation type="submission" date="2025-08" db="UniProtKB">
        <authorList>
            <consortium name="Ensembl"/>
        </authorList>
    </citation>
    <scope>IDENTIFICATION</scope>
</reference>
<dbReference type="Proteomes" id="UP000002277">
    <property type="component" value="Chromosome 19"/>
</dbReference>
<proteinExistence type="predicted"/>
<dbReference type="Bgee" id="ENSPTRG00000047579">
    <property type="expression patterns" value="Expressed in testis"/>
</dbReference>
<organism evidence="1 2">
    <name type="scientific">Pan troglodytes</name>
    <name type="common">Chimpanzee</name>
    <dbReference type="NCBI Taxonomy" id="9598"/>
    <lineage>
        <taxon>Eukaryota</taxon>
        <taxon>Metazoa</taxon>
        <taxon>Chordata</taxon>
        <taxon>Craniata</taxon>
        <taxon>Vertebrata</taxon>
        <taxon>Euteleostomi</taxon>
        <taxon>Mammalia</taxon>
        <taxon>Eutheria</taxon>
        <taxon>Euarchontoglires</taxon>
        <taxon>Primates</taxon>
        <taxon>Haplorrhini</taxon>
        <taxon>Catarrhini</taxon>
        <taxon>Hominidae</taxon>
        <taxon>Pan</taxon>
    </lineage>
</organism>
<keyword evidence="2" id="KW-1185">Reference proteome</keyword>
<sequence>MGPWSPLKMTWDCCSQANPHWAFLFSLSLQQTMKVPVAYLLPKPRMGDGTSGGHRIHVDLKTLWQGTVAPAYNLNTGSTLGGRGGWIN</sequence>
<dbReference type="GeneTree" id="ENSGT00910000147016"/>
<evidence type="ECO:0000313" key="1">
    <source>
        <dbReference type="Ensembl" id="ENSPTRP00000093502.1"/>
    </source>
</evidence>
<reference evidence="1 2" key="1">
    <citation type="journal article" date="2005" name="Nature">
        <title>Initial sequence of the chimpanzee genome and comparison with the human genome.</title>
        <authorList>
            <consortium name="Chimpanzee sequencing and analysis consortium"/>
        </authorList>
    </citation>
    <scope>NUCLEOTIDE SEQUENCE [LARGE SCALE GENOMIC DNA]</scope>
</reference>